<keyword evidence="7 9" id="KW-0472">Membrane</keyword>
<dbReference type="PANTHER" id="PTHR32196:SF21">
    <property type="entry name" value="ABC TRANSPORTER PERMEASE PROTEIN YPHD-RELATED"/>
    <property type="match status" value="1"/>
</dbReference>
<evidence type="ECO:0000256" key="8">
    <source>
        <dbReference type="SAM" id="MobiDB-lite"/>
    </source>
</evidence>
<dbReference type="GO" id="GO:0022857">
    <property type="term" value="F:transmembrane transporter activity"/>
    <property type="evidence" value="ECO:0007669"/>
    <property type="project" value="InterPro"/>
</dbReference>
<feature type="transmembrane region" description="Helical" evidence="9">
    <location>
        <begin position="233"/>
        <end position="255"/>
    </location>
</feature>
<evidence type="ECO:0000313" key="10">
    <source>
        <dbReference type="EMBL" id="ROO87067.1"/>
    </source>
</evidence>
<feature type="transmembrane region" description="Helical" evidence="9">
    <location>
        <begin position="298"/>
        <end position="316"/>
    </location>
</feature>
<keyword evidence="3" id="KW-1003">Cell membrane</keyword>
<protein>
    <submittedName>
        <fullName evidence="10">Monosaccharide ABC transporter membrane protein (CUT2 family)</fullName>
    </submittedName>
</protein>
<feature type="transmembrane region" description="Helical" evidence="9">
    <location>
        <begin position="322"/>
        <end position="339"/>
    </location>
</feature>
<dbReference type="EMBL" id="RJKE01000001">
    <property type="protein sequence ID" value="ROO87067.1"/>
    <property type="molecule type" value="Genomic_DNA"/>
</dbReference>
<keyword evidence="11" id="KW-1185">Reference proteome</keyword>
<dbReference type="PANTHER" id="PTHR32196">
    <property type="entry name" value="ABC TRANSPORTER PERMEASE PROTEIN YPHD-RELATED-RELATED"/>
    <property type="match status" value="1"/>
</dbReference>
<feature type="transmembrane region" description="Helical" evidence="9">
    <location>
        <begin position="147"/>
        <end position="166"/>
    </location>
</feature>
<feature type="region of interest" description="Disordered" evidence="8">
    <location>
        <begin position="1"/>
        <end position="26"/>
    </location>
</feature>
<organism evidence="10 11">
    <name type="scientific">Actinocorallia herbida</name>
    <dbReference type="NCBI Taxonomy" id="58109"/>
    <lineage>
        <taxon>Bacteria</taxon>
        <taxon>Bacillati</taxon>
        <taxon>Actinomycetota</taxon>
        <taxon>Actinomycetes</taxon>
        <taxon>Streptosporangiales</taxon>
        <taxon>Thermomonosporaceae</taxon>
        <taxon>Actinocorallia</taxon>
    </lineage>
</organism>
<feature type="transmembrane region" description="Helical" evidence="9">
    <location>
        <begin position="267"/>
        <end position="286"/>
    </location>
</feature>
<evidence type="ECO:0000256" key="6">
    <source>
        <dbReference type="ARBA" id="ARBA00022989"/>
    </source>
</evidence>
<evidence type="ECO:0000256" key="3">
    <source>
        <dbReference type="ARBA" id="ARBA00022475"/>
    </source>
</evidence>
<evidence type="ECO:0000313" key="11">
    <source>
        <dbReference type="Proteomes" id="UP000272400"/>
    </source>
</evidence>
<proteinExistence type="predicted"/>
<dbReference type="Pfam" id="PF02653">
    <property type="entry name" value="BPD_transp_2"/>
    <property type="match status" value="1"/>
</dbReference>
<feature type="transmembrane region" description="Helical" evidence="9">
    <location>
        <begin position="117"/>
        <end position="140"/>
    </location>
</feature>
<sequence length="346" mass="35198">MSSQASPPAPAAPTGEDTARPGRGPRVRTSSFAWQIERFGLLGLFVVVMVVFGLVSEPFASPNNLRIILGTQAVLGLVALASIIPLISGQFDLSVGAIMGTCSIVTAAVMSHGHRHLAVAVAAALAVGALVGLVNGVVVAHLGVSSFIVTLAMATVLQGLVLWYTGGDTISGNISPGLISSGSGNWLGIPKGVLWLLPVALVLWYVLGHTPWGRHLGATGSNERAARLAGLRVRWITVAAFVTAGVVSGLAGVLQTGQAGSGDPQNSLGGILLPALAAAFLGSSAFSPGRFNVPGTVLAVYFVAFAVSGFQFIGAASWIQQLFNGLALAGAVTLSTLLGRRRSHGA</sequence>
<dbReference type="RefSeq" id="WP_123666402.1">
    <property type="nucleotide sequence ID" value="NZ_RJKE01000001.1"/>
</dbReference>
<evidence type="ECO:0000256" key="9">
    <source>
        <dbReference type="SAM" id="Phobius"/>
    </source>
</evidence>
<name>A0A3N1D0L6_9ACTN</name>
<accession>A0A3N1D0L6</accession>
<evidence type="ECO:0000256" key="2">
    <source>
        <dbReference type="ARBA" id="ARBA00022448"/>
    </source>
</evidence>
<keyword evidence="6 9" id="KW-1133">Transmembrane helix</keyword>
<dbReference type="AlphaFoldDB" id="A0A3N1D0L6"/>
<evidence type="ECO:0000256" key="1">
    <source>
        <dbReference type="ARBA" id="ARBA00004651"/>
    </source>
</evidence>
<reference evidence="10 11" key="1">
    <citation type="submission" date="2018-11" db="EMBL/GenBank/DDBJ databases">
        <title>Sequencing the genomes of 1000 actinobacteria strains.</title>
        <authorList>
            <person name="Klenk H.-P."/>
        </authorList>
    </citation>
    <scope>NUCLEOTIDE SEQUENCE [LARGE SCALE GENOMIC DNA]</scope>
    <source>
        <strain evidence="10 11">DSM 44254</strain>
    </source>
</reference>
<keyword evidence="5 9" id="KW-0812">Transmembrane</keyword>
<dbReference type="InterPro" id="IPR001851">
    <property type="entry name" value="ABC_transp_permease"/>
</dbReference>
<feature type="transmembrane region" description="Helical" evidence="9">
    <location>
        <begin position="186"/>
        <end position="207"/>
    </location>
</feature>
<feature type="transmembrane region" description="Helical" evidence="9">
    <location>
        <begin position="67"/>
        <end position="86"/>
    </location>
</feature>
<comment type="caution">
    <text evidence="10">The sequence shown here is derived from an EMBL/GenBank/DDBJ whole genome shotgun (WGS) entry which is preliminary data.</text>
</comment>
<gene>
    <name evidence="10" type="ORF">EDD29_4656</name>
</gene>
<evidence type="ECO:0000256" key="5">
    <source>
        <dbReference type="ARBA" id="ARBA00022692"/>
    </source>
</evidence>
<dbReference type="GO" id="GO:0005886">
    <property type="term" value="C:plasma membrane"/>
    <property type="evidence" value="ECO:0007669"/>
    <property type="project" value="UniProtKB-SubCell"/>
</dbReference>
<dbReference type="OrthoDB" id="3468954at2"/>
<evidence type="ECO:0000256" key="7">
    <source>
        <dbReference type="ARBA" id="ARBA00023136"/>
    </source>
</evidence>
<dbReference type="CDD" id="cd06579">
    <property type="entry name" value="TM_PBP1_transp_AraH_like"/>
    <property type="match status" value="1"/>
</dbReference>
<keyword evidence="2" id="KW-0813">Transport</keyword>
<keyword evidence="4" id="KW-0997">Cell inner membrane</keyword>
<feature type="transmembrane region" description="Helical" evidence="9">
    <location>
        <begin position="36"/>
        <end position="55"/>
    </location>
</feature>
<comment type="subcellular location">
    <subcellularLocation>
        <location evidence="1">Cell membrane</location>
        <topology evidence="1">Multi-pass membrane protein</topology>
    </subcellularLocation>
</comment>
<dbReference type="Proteomes" id="UP000272400">
    <property type="component" value="Unassembled WGS sequence"/>
</dbReference>
<evidence type="ECO:0000256" key="4">
    <source>
        <dbReference type="ARBA" id="ARBA00022519"/>
    </source>
</evidence>